<dbReference type="EMBL" id="GGEC01074646">
    <property type="protein sequence ID" value="MBX55130.1"/>
    <property type="molecule type" value="Transcribed_RNA"/>
</dbReference>
<organism evidence="1">
    <name type="scientific">Rhizophora mucronata</name>
    <name type="common">Asiatic mangrove</name>
    <dbReference type="NCBI Taxonomy" id="61149"/>
    <lineage>
        <taxon>Eukaryota</taxon>
        <taxon>Viridiplantae</taxon>
        <taxon>Streptophyta</taxon>
        <taxon>Embryophyta</taxon>
        <taxon>Tracheophyta</taxon>
        <taxon>Spermatophyta</taxon>
        <taxon>Magnoliopsida</taxon>
        <taxon>eudicotyledons</taxon>
        <taxon>Gunneridae</taxon>
        <taxon>Pentapetalae</taxon>
        <taxon>rosids</taxon>
        <taxon>fabids</taxon>
        <taxon>Malpighiales</taxon>
        <taxon>Rhizophoraceae</taxon>
        <taxon>Rhizophora</taxon>
    </lineage>
</organism>
<accession>A0A2P2PK63</accession>
<dbReference type="AlphaFoldDB" id="A0A2P2PK63"/>
<sequence>MEKDIAAFLGTKPSINLISILIKYIFHLRKVCSMVYTQQVSLPQD</sequence>
<reference evidence="1" key="1">
    <citation type="submission" date="2018-02" db="EMBL/GenBank/DDBJ databases">
        <title>Rhizophora mucronata_Transcriptome.</title>
        <authorList>
            <person name="Meera S.P."/>
            <person name="Sreeshan A."/>
            <person name="Augustine A."/>
        </authorList>
    </citation>
    <scope>NUCLEOTIDE SEQUENCE</scope>
    <source>
        <tissue evidence="1">Leaf</tissue>
    </source>
</reference>
<protein>
    <submittedName>
        <fullName evidence="1">Uncharacterized protein</fullName>
    </submittedName>
</protein>
<name>A0A2P2PK63_RHIMU</name>
<evidence type="ECO:0000313" key="1">
    <source>
        <dbReference type="EMBL" id="MBX55130.1"/>
    </source>
</evidence>
<proteinExistence type="predicted"/>